<protein>
    <recommendedName>
        <fullName evidence="7">Integrase catalytic domain-containing protein</fullName>
    </recommendedName>
</protein>
<dbReference type="PANTHER" id="PTHR37984">
    <property type="entry name" value="PROTEIN CBG26694"/>
    <property type="match status" value="1"/>
</dbReference>
<dbReference type="Proteomes" id="UP001567538">
    <property type="component" value="Unassembled WGS sequence"/>
</dbReference>
<dbReference type="PANTHER" id="PTHR37984:SF5">
    <property type="entry name" value="PROTEIN NYNRIN-LIKE"/>
    <property type="match status" value="1"/>
</dbReference>
<keyword evidence="9" id="KW-1185">Reference proteome</keyword>
<dbReference type="Gene3D" id="3.30.420.10">
    <property type="entry name" value="Ribonuclease H-like superfamily/Ribonuclease H"/>
    <property type="match status" value="1"/>
</dbReference>
<dbReference type="GO" id="GO:0003964">
    <property type="term" value="F:RNA-directed DNA polymerase activity"/>
    <property type="evidence" value="ECO:0007669"/>
    <property type="project" value="UniProtKB-KW"/>
</dbReference>
<dbReference type="Pfam" id="PF17921">
    <property type="entry name" value="Integrase_H2C2"/>
    <property type="match status" value="1"/>
</dbReference>
<dbReference type="InterPro" id="IPR041373">
    <property type="entry name" value="RT_RNaseH"/>
</dbReference>
<dbReference type="PROSITE" id="PS50994">
    <property type="entry name" value="INTEGRASE"/>
    <property type="match status" value="1"/>
</dbReference>
<keyword evidence="4" id="KW-0255">Endonuclease</keyword>
<dbReference type="InterPro" id="IPR036397">
    <property type="entry name" value="RNaseH_sf"/>
</dbReference>
<evidence type="ECO:0000259" key="7">
    <source>
        <dbReference type="PROSITE" id="PS50994"/>
    </source>
</evidence>
<dbReference type="EMBL" id="JBEAFC010000008">
    <property type="protein sequence ID" value="KAL1545181.1"/>
    <property type="molecule type" value="Genomic_DNA"/>
</dbReference>
<dbReference type="CDD" id="cd09274">
    <property type="entry name" value="RNase_HI_RT_Ty3"/>
    <property type="match status" value="1"/>
</dbReference>
<evidence type="ECO:0000256" key="3">
    <source>
        <dbReference type="ARBA" id="ARBA00022722"/>
    </source>
</evidence>
<dbReference type="Gene3D" id="1.10.340.70">
    <property type="match status" value="1"/>
</dbReference>
<dbReference type="InterPro" id="IPR050951">
    <property type="entry name" value="Retrovirus_Pol_polyprotein"/>
</dbReference>
<proteinExistence type="predicted"/>
<dbReference type="InterPro" id="IPR041588">
    <property type="entry name" value="Integrase_H2C2"/>
</dbReference>
<evidence type="ECO:0000256" key="5">
    <source>
        <dbReference type="ARBA" id="ARBA00022801"/>
    </source>
</evidence>
<reference evidence="8 9" key="1">
    <citation type="submission" date="2024-06" db="EMBL/GenBank/DDBJ databases">
        <title>A chromosome level genome sequence of Diviner's sage (Salvia divinorum).</title>
        <authorList>
            <person name="Ford S.A."/>
            <person name="Ro D.-K."/>
            <person name="Ness R.W."/>
            <person name="Phillips M.A."/>
        </authorList>
    </citation>
    <scope>NUCLEOTIDE SEQUENCE [LARGE SCALE GENOMIC DNA]</scope>
    <source>
        <strain evidence="8">SAF-2024a</strain>
        <tissue evidence="8">Leaf</tissue>
    </source>
</reference>
<evidence type="ECO:0000313" key="8">
    <source>
        <dbReference type="EMBL" id="KAL1545181.1"/>
    </source>
</evidence>
<dbReference type="Pfam" id="PF00665">
    <property type="entry name" value="rve"/>
    <property type="match status" value="1"/>
</dbReference>
<dbReference type="FunFam" id="3.10.20.370:FF:000001">
    <property type="entry name" value="Retrovirus-related Pol polyprotein from transposon 17.6-like protein"/>
    <property type="match status" value="1"/>
</dbReference>
<sequence>MDDFTVYGDTFEKCLHNLDLVLERCQRKSLVLNFEKCHFMVTEGIVLGHVVSERGIQVDQAKVDVIAKLPFPTNQKEIRGFLGHAGFYRRFIKDFAKISQPLTRLLQNEVEFDFNSACKEAFQLLKERLISAPIIRSPNWNYPFEVMCDASDYAVGAVLGQKIDGKSYVIFYASKTLNQAQNNYDMTEKEMLAVVHSFEKFRPYLLGSRVIVYTDHAAIKYLLDKKESKPRLIHWGEDEEEIPDTFPEEHLYLISRHPQLISWDHHKAKLDQVDTSEEAIKKYAEPWFADLSNYLVTGELSCSSDATRAQKLKLKSEAKYYFWDDPYLWKVGADQVIRRCIPEWEQREVLTHCHSLACGGHFGPRKTARKVLDSGFYWPSLNKDAYEFCRECKRCQLTGGISARDEMPQIPVIVCEIFDVWGMDFMGPFPSSYENLYILVAVDYVSKWIEAKATSTCEAKEVAKFLKSNIFSRFGVPKAIISDQGTHFCNRTIEALMKKYGVHHRLSSPYHPQANGQAEVSNREIKNILEKTVNPSRKDWSKQLDDELWAYRIAYKTPIRMSPYRIIFGKICHLPVGIEHRAYWAVYQINIEAKACEEERKLQLQELEELRLESYDAAMWYKERTKLWHDRNLRAKNLQVGQKVLLFQSCLKLMPGKLKSRDNLELCVVEEIPLRMPAYLPI</sequence>
<dbReference type="SUPFAM" id="SSF53098">
    <property type="entry name" value="Ribonuclease H-like"/>
    <property type="match status" value="1"/>
</dbReference>
<dbReference type="InterPro" id="IPR043128">
    <property type="entry name" value="Rev_trsase/Diguanyl_cyclase"/>
</dbReference>
<feature type="domain" description="Integrase catalytic" evidence="7">
    <location>
        <begin position="404"/>
        <end position="571"/>
    </location>
</feature>
<evidence type="ECO:0000256" key="1">
    <source>
        <dbReference type="ARBA" id="ARBA00022679"/>
    </source>
</evidence>
<name>A0ABD1GM12_SALDI</name>
<dbReference type="Gene3D" id="3.30.70.270">
    <property type="match status" value="2"/>
</dbReference>
<keyword evidence="2" id="KW-0548">Nucleotidyltransferase</keyword>
<dbReference type="InterPro" id="IPR012337">
    <property type="entry name" value="RNaseH-like_sf"/>
</dbReference>
<gene>
    <name evidence="8" type="ORF">AAHA92_21932</name>
</gene>
<organism evidence="8 9">
    <name type="scientific">Salvia divinorum</name>
    <name type="common">Maria pastora</name>
    <name type="synonym">Diviner's sage</name>
    <dbReference type="NCBI Taxonomy" id="28513"/>
    <lineage>
        <taxon>Eukaryota</taxon>
        <taxon>Viridiplantae</taxon>
        <taxon>Streptophyta</taxon>
        <taxon>Embryophyta</taxon>
        <taxon>Tracheophyta</taxon>
        <taxon>Spermatophyta</taxon>
        <taxon>Magnoliopsida</taxon>
        <taxon>eudicotyledons</taxon>
        <taxon>Gunneridae</taxon>
        <taxon>Pentapetalae</taxon>
        <taxon>asterids</taxon>
        <taxon>lamiids</taxon>
        <taxon>Lamiales</taxon>
        <taxon>Lamiaceae</taxon>
        <taxon>Nepetoideae</taxon>
        <taxon>Mentheae</taxon>
        <taxon>Salviinae</taxon>
        <taxon>Salvia</taxon>
        <taxon>Salvia subgen. Calosphace</taxon>
    </lineage>
</organism>
<keyword evidence="1" id="KW-0808">Transferase</keyword>
<keyword evidence="5" id="KW-0378">Hydrolase</keyword>
<evidence type="ECO:0000256" key="4">
    <source>
        <dbReference type="ARBA" id="ARBA00022759"/>
    </source>
</evidence>
<dbReference type="AlphaFoldDB" id="A0ABD1GM12"/>
<dbReference type="Pfam" id="PF17917">
    <property type="entry name" value="RT_RNaseH"/>
    <property type="match status" value="1"/>
</dbReference>
<dbReference type="GO" id="GO:0004519">
    <property type="term" value="F:endonuclease activity"/>
    <property type="evidence" value="ECO:0007669"/>
    <property type="project" value="UniProtKB-KW"/>
</dbReference>
<evidence type="ECO:0000313" key="9">
    <source>
        <dbReference type="Proteomes" id="UP001567538"/>
    </source>
</evidence>
<dbReference type="InterPro" id="IPR043502">
    <property type="entry name" value="DNA/RNA_pol_sf"/>
</dbReference>
<accession>A0ABD1GM12</accession>
<evidence type="ECO:0000256" key="6">
    <source>
        <dbReference type="ARBA" id="ARBA00022918"/>
    </source>
</evidence>
<dbReference type="FunFam" id="3.30.70.270:FF:000020">
    <property type="entry name" value="Transposon Tf2-6 polyprotein-like Protein"/>
    <property type="match status" value="1"/>
</dbReference>
<evidence type="ECO:0000256" key="2">
    <source>
        <dbReference type="ARBA" id="ARBA00022695"/>
    </source>
</evidence>
<comment type="caution">
    <text evidence="8">The sequence shown here is derived from an EMBL/GenBank/DDBJ whole genome shotgun (WGS) entry which is preliminary data.</text>
</comment>
<keyword evidence="3" id="KW-0540">Nuclease</keyword>
<dbReference type="SUPFAM" id="SSF56672">
    <property type="entry name" value="DNA/RNA polymerases"/>
    <property type="match status" value="1"/>
</dbReference>
<dbReference type="GO" id="GO:0016787">
    <property type="term" value="F:hydrolase activity"/>
    <property type="evidence" value="ECO:0007669"/>
    <property type="project" value="UniProtKB-KW"/>
</dbReference>
<keyword evidence="6" id="KW-0695">RNA-directed DNA polymerase</keyword>
<dbReference type="InterPro" id="IPR001584">
    <property type="entry name" value="Integrase_cat-core"/>
</dbReference>